<evidence type="ECO:0000259" key="1">
    <source>
        <dbReference type="Pfam" id="PF13468"/>
    </source>
</evidence>
<accession>A0A510UMY7</accession>
<dbReference type="InterPro" id="IPR029068">
    <property type="entry name" value="Glyas_Bleomycin-R_OHBP_Dase"/>
</dbReference>
<dbReference type="RefSeq" id="WP_146866641.1">
    <property type="nucleotide sequence ID" value="NZ_BJTZ01000052.1"/>
</dbReference>
<organism evidence="2 4">
    <name type="scientific">Aliivibrio fischeri</name>
    <name type="common">Vibrio fischeri</name>
    <dbReference type="NCBI Taxonomy" id="668"/>
    <lineage>
        <taxon>Bacteria</taxon>
        <taxon>Pseudomonadati</taxon>
        <taxon>Pseudomonadota</taxon>
        <taxon>Gammaproteobacteria</taxon>
        <taxon>Vibrionales</taxon>
        <taxon>Vibrionaceae</taxon>
        <taxon>Aliivibrio</taxon>
    </lineage>
</organism>
<dbReference type="Gene3D" id="3.10.180.10">
    <property type="entry name" value="2,3-Dihydroxybiphenyl 1,2-Dioxygenase, domain 1"/>
    <property type="match status" value="1"/>
</dbReference>
<gene>
    <name evidence="2" type="ORF">AFI02nite_40200</name>
    <name evidence="3" type="ORF">GNP88_17930</name>
</gene>
<protein>
    <submittedName>
        <fullName evidence="3">VOC family protein</fullName>
    </submittedName>
</protein>
<reference evidence="3 5" key="2">
    <citation type="submission" date="2019-11" db="EMBL/GenBank/DDBJ databases">
        <title>Using colonization assays and comparative genomics to discover symbiosis behaviors and factors in Vibrio fischeri.</title>
        <authorList>
            <person name="Bongrand C."/>
            <person name="Moriano-Gutierrez S."/>
            <person name="Arevalo P."/>
            <person name="Mcfall-Ngai M."/>
            <person name="Visick K."/>
            <person name="Polz M.F."/>
            <person name="Ruby E.G."/>
        </authorList>
    </citation>
    <scope>NUCLEOTIDE SEQUENCE [LARGE SCALE GENOMIC DNA]</scope>
    <source>
        <strain evidence="5">emors.4.1</strain>
        <strain evidence="3">Emors.4.1</strain>
    </source>
</reference>
<dbReference type="Pfam" id="PF13468">
    <property type="entry name" value="Glyoxalase_3"/>
    <property type="match status" value="1"/>
</dbReference>
<proteinExistence type="predicted"/>
<dbReference type="Proteomes" id="UP000321787">
    <property type="component" value="Unassembled WGS sequence"/>
</dbReference>
<sequence length="229" mass="26221">MLTRSSHVLIWVKNIHKAVADFRQLGFTVEYVTTEKKSKNALIWFEQGAIIELLTSPPNPQRFKWMIDLFAGRGAGKRMIRWSQQGEGFCDLAVVSDDFDNDLLALKVSGIKMCRTIPWRRTKPNGDKTKFHFVYPRTDSLPFIISPYQPSQRPDKVDHSNGATSLAKINMTVRKEDWDTVWMLLGQDPVMNLEYGPKTQIQNIELAGLNNSLPTEKLHGTQLNQQFSK</sequence>
<reference evidence="2 4" key="1">
    <citation type="submission" date="2019-07" db="EMBL/GenBank/DDBJ databases">
        <title>Whole genome shotgun sequence of Aliivibrio fischeri NBRC 101058.</title>
        <authorList>
            <person name="Hosoyama A."/>
            <person name="Uohara A."/>
            <person name="Ohji S."/>
            <person name="Ichikawa N."/>
        </authorList>
    </citation>
    <scope>NUCLEOTIDE SEQUENCE [LARGE SCALE GENOMIC DNA]</scope>
    <source>
        <strain evidence="2 4">NBRC 101058</strain>
    </source>
</reference>
<feature type="domain" description="Glyoxalase-like" evidence="1">
    <location>
        <begin position="7"/>
        <end position="177"/>
    </location>
</feature>
<evidence type="ECO:0000313" key="2">
    <source>
        <dbReference type="EMBL" id="GEK15984.1"/>
    </source>
</evidence>
<dbReference type="EMBL" id="BJTZ01000052">
    <property type="protein sequence ID" value="GEK15984.1"/>
    <property type="molecule type" value="Genomic_DNA"/>
</dbReference>
<comment type="caution">
    <text evidence="2">The sequence shown here is derived from an EMBL/GenBank/DDBJ whole genome shotgun (WGS) entry which is preliminary data.</text>
</comment>
<evidence type="ECO:0000313" key="4">
    <source>
        <dbReference type="Proteomes" id="UP000321787"/>
    </source>
</evidence>
<evidence type="ECO:0000313" key="5">
    <source>
        <dbReference type="Proteomes" id="UP000448038"/>
    </source>
</evidence>
<dbReference type="EMBL" id="WOBN01000033">
    <property type="protein sequence ID" value="MUK51025.1"/>
    <property type="molecule type" value="Genomic_DNA"/>
</dbReference>
<dbReference type="AlphaFoldDB" id="A0A510UMY7"/>
<dbReference type="Proteomes" id="UP000448038">
    <property type="component" value="Unassembled WGS sequence"/>
</dbReference>
<dbReference type="SUPFAM" id="SSF54593">
    <property type="entry name" value="Glyoxalase/Bleomycin resistance protein/Dihydroxybiphenyl dioxygenase"/>
    <property type="match status" value="1"/>
</dbReference>
<name>A0A510UMY7_ALIFS</name>
<evidence type="ECO:0000313" key="3">
    <source>
        <dbReference type="EMBL" id="MUK51025.1"/>
    </source>
</evidence>
<dbReference type="InterPro" id="IPR025870">
    <property type="entry name" value="Glyoxalase-like_dom"/>
</dbReference>